<gene>
    <name evidence="1" type="ORF">F442_20232</name>
</gene>
<dbReference type="EMBL" id="ANIY01004210">
    <property type="protein sequence ID" value="ETP30838.1"/>
    <property type="molecule type" value="Genomic_DNA"/>
</dbReference>
<name>W2Y875_PHYNI</name>
<sequence>MLAAAGHEAIIHVQYCAHISIPTWCKTTHHGSRHGHLIADLNCIRSRGWSSRTNDVLYPKCVACRVVLICIAQQSLLTVGDRDLVKVAFKVTLRIVLKQTGKKGPRIPGQVALQPQCGHCRGAQQRDQMRCERRTRAVSSSAQ</sequence>
<protein>
    <submittedName>
        <fullName evidence="1">Uncharacterized protein</fullName>
    </submittedName>
</protein>
<evidence type="ECO:0000313" key="1">
    <source>
        <dbReference type="EMBL" id="ETP30838.1"/>
    </source>
</evidence>
<comment type="caution">
    <text evidence="1">The sequence shown here is derived from an EMBL/GenBank/DDBJ whole genome shotgun (WGS) entry which is preliminary data.</text>
</comment>
<reference evidence="1 2" key="1">
    <citation type="submission" date="2013-11" db="EMBL/GenBank/DDBJ databases">
        <title>The Genome Sequence of Phytophthora parasitica P10297.</title>
        <authorList>
            <consortium name="The Broad Institute Genomics Platform"/>
            <person name="Russ C."/>
            <person name="Tyler B."/>
            <person name="Panabieres F."/>
            <person name="Shan W."/>
            <person name="Tripathy S."/>
            <person name="Grunwald N."/>
            <person name="Machado M."/>
            <person name="Johnson C.S."/>
            <person name="Walker B."/>
            <person name="Young S.K."/>
            <person name="Zeng Q."/>
            <person name="Gargeya S."/>
            <person name="Fitzgerald M."/>
            <person name="Haas B."/>
            <person name="Abouelleil A."/>
            <person name="Allen A.W."/>
            <person name="Alvarado L."/>
            <person name="Arachchi H.M."/>
            <person name="Berlin A.M."/>
            <person name="Chapman S.B."/>
            <person name="Gainer-Dewar J."/>
            <person name="Goldberg J."/>
            <person name="Griggs A."/>
            <person name="Gujja S."/>
            <person name="Hansen M."/>
            <person name="Howarth C."/>
            <person name="Imamovic A."/>
            <person name="Ireland A."/>
            <person name="Larimer J."/>
            <person name="McCowan C."/>
            <person name="Murphy C."/>
            <person name="Pearson M."/>
            <person name="Poon T.W."/>
            <person name="Priest M."/>
            <person name="Roberts A."/>
            <person name="Saif S."/>
            <person name="Shea T."/>
            <person name="Sisk P."/>
            <person name="Sykes S."/>
            <person name="Wortman J."/>
            <person name="Nusbaum C."/>
            <person name="Birren B."/>
        </authorList>
    </citation>
    <scope>NUCLEOTIDE SEQUENCE [LARGE SCALE GENOMIC DNA]</scope>
    <source>
        <strain evidence="1 2">P10297</strain>
    </source>
</reference>
<proteinExistence type="predicted"/>
<accession>W2Y875</accession>
<evidence type="ECO:0000313" key="2">
    <source>
        <dbReference type="Proteomes" id="UP000018948"/>
    </source>
</evidence>
<organism evidence="1 2">
    <name type="scientific">Phytophthora nicotianae P10297</name>
    <dbReference type="NCBI Taxonomy" id="1317064"/>
    <lineage>
        <taxon>Eukaryota</taxon>
        <taxon>Sar</taxon>
        <taxon>Stramenopiles</taxon>
        <taxon>Oomycota</taxon>
        <taxon>Peronosporomycetes</taxon>
        <taxon>Peronosporales</taxon>
        <taxon>Peronosporaceae</taxon>
        <taxon>Phytophthora</taxon>
    </lineage>
</organism>
<dbReference type="AlphaFoldDB" id="W2Y875"/>
<dbReference type="Proteomes" id="UP000018948">
    <property type="component" value="Unassembled WGS sequence"/>
</dbReference>